<dbReference type="GO" id="GO:0043885">
    <property type="term" value="F:anaerobic carbon-monoxide dehydrogenase activity"/>
    <property type="evidence" value="ECO:0007669"/>
    <property type="project" value="InterPro"/>
</dbReference>
<evidence type="ECO:0000256" key="2">
    <source>
        <dbReference type="ARBA" id="ARBA00022596"/>
    </source>
</evidence>
<dbReference type="InterPro" id="IPR045822">
    <property type="entry name" value="ACS_CODH_B_C"/>
</dbReference>
<dbReference type="Pfam" id="PF19436">
    <property type="entry name" value="ACS_CODH_B_C"/>
    <property type="match status" value="1"/>
</dbReference>
<gene>
    <name evidence="9" type="ORF">AUJ95_08165</name>
</gene>
<evidence type="ECO:0000313" key="9">
    <source>
        <dbReference type="EMBL" id="OIP37433.1"/>
    </source>
</evidence>
<dbReference type="Pfam" id="PF03598">
    <property type="entry name" value="CdhC"/>
    <property type="match status" value="1"/>
</dbReference>
<evidence type="ECO:0000259" key="8">
    <source>
        <dbReference type="Pfam" id="PF19436"/>
    </source>
</evidence>
<dbReference type="Proteomes" id="UP000183085">
    <property type="component" value="Unassembled WGS sequence"/>
</dbReference>
<dbReference type="GO" id="GO:0043884">
    <property type="term" value="F:CO-methylating acetyl-CoA synthase activity"/>
    <property type="evidence" value="ECO:0007669"/>
    <property type="project" value="UniProtKB-EC"/>
</dbReference>
<dbReference type="EC" id="2.3.1.169" evidence="1"/>
<dbReference type="GO" id="GO:0046872">
    <property type="term" value="F:metal ion binding"/>
    <property type="evidence" value="ECO:0007669"/>
    <property type="project" value="UniProtKB-KW"/>
</dbReference>
<keyword evidence="4" id="KW-0479">Metal-binding</keyword>
<dbReference type="GO" id="GO:0051536">
    <property type="term" value="F:iron-sulfur cluster binding"/>
    <property type="evidence" value="ECO:0007669"/>
    <property type="project" value="UniProtKB-KW"/>
</dbReference>
<dbReference type="EMBL" id="MNYI01000210">
    <property type="protein sequence ID" value="OIP37433.1"/>
    <property type="molecule type" value="Genomic_DNA"/>
</dbReference>
<dbReference type="NCBIfam" id="NF007078">
    <property type="entry name" value="PRK09529.1"/>
    <property type="match status" value="1"/>
</dbReference>
<sequence length="736" mass="81214">MSKIIASAAIRGAYKLVDRAENEIKVAVGKFGKDKKIEFPNTDYYLPIIYGITGIAVKKLGDMGEVLNIAKGLLPPHPSDSTWLPYLGGTLDAGMATLFAEEMIEALKYLEEPCPYLIAPSPSEEHLWIGAADDKILRERGIEFVDGTAPGFAACVGSLPDAETAVKIAQELQEKSLYVFMCAEHNGKGMAEQLKEKNVQMGWETRLVPFGSDITAAVFALGFAARAAMSFGGVKPGDFRRILMYNRHRVFAFVLALGEVTDEWYATAAGAINYGFPVIADTDIPAILPRGICLYEHVVPNISHSEIVAKALEVRGLKVVHARIDIPVSYAPAFEGERIKKDDVFVEMCEGRLKKPSFEFVTMKPSKEVEDGRVEIIGPDLDEVKEGETLALGIVVEVAGARFQKDFEPILERQIHKFINEAQGIWHMGQRNINWVRISKAAFEKGFRLRHFGNILHAKLHEGYSGIVDRIQVKIYTDEEKARELLIVAKNSYVERDERTAGMTDEGVDIFYSCALCQSFAPTHVCIVTPERPGLCGAYSWLDCKASYEIDPYGANKPIKKGEVIDERKGAWKGINEAIVSFSQGKIAQMNAYTMLEDPMTSCGCFESISCLLPLCNGIMTVDRDSSMLTPCGMKFSTLAGSVGGGLQTPGFIGHSKLYITSKKFISGDGGLLRLTWLPKSLKEQLREKLEKGAKELGVEGFVDMIADETVALTQEEVYEYMQKVGHPALKMEPIV</sequence>
<proteinExistence type="predicted"/>
<feature type="domain" description="Carbon monoxide dehydrogenase subunit alpha ,N-terminal" evidence="7">
    <location>
        <begin position="22"/>
        <end position="110"/>
    </location>
</feature>
<dbReference type="SUPFAM" id="SSF56821">
    <property type="entry name" value="Prismane protein-like"/>
    <property type="match status" value="1"/>
</dbReference>
<protein>
    <recommendedName>
        <fullName evidence="1">CO-methylating acetyl-CoA synthase</fullName>
        <ecNumber evidence="1">2.3.1.169</ecNumber>
    </recommendedName>
</protein>
<dbReference type="NCBIfam" id="TIGR00316">
    <property type="entry name" value="cdhC"/>
    <property type="match status" value="1"/>
</dbReference>
<dbReference type="Gene3D" id="3.40.1470.10">
    <property type="entry name" value="Bifunctional carbon monoxide dehydrogenase/acetyl-coa synthase(codh/acs), Chain M, domain 5"/>
    <property type="match status" value="1"/>
</dbReference>
<evidence type="ECO:0000259" key="7">
    <source>
        <dbReference type="Pfam" id="PF18537"/>
    </source>
</evidence>
<dbReference type="PANTHER" id="PTHR42281:SF1">
    <property type="entry name" value="ACETYL-COA DECARBONYLASE_SYNTHASE COMPLEX SUBUNIT BETA 1"/>
    <property type="match status" value="1"/>
</dbReference>
<keyword evidence="6" id="KW-0411">Iron-sulfur</keyword>
<keyword evidence="5" id="KW-0408">Iron</keyword>
<dbReference type="Gene3D" id="3.40.50.2030">
    <property type="match status" value="1"/>
</dbReference>
<dbReference type="InterPro" id="IPR038571">
    <property type="entry name" value="CO_DH/Ac-CoA_synth_bsu_3_sf"/>
</dbReference>
<evidence type="ECO:0000256" key="6">
    <source>
        <dbReference type="ARBA" id="ARBA00023014"/>
    </source>
</evidence>
<dbReference type="NCBIfam" id="NF003379">
    <property type="entry name" value="PRK04456.1"/>
    <property type="match status" value="1"/>
</dbReference>
<dbReference type="InterPro" id="IPR041350">
    <property type="entry name" value="CODH_A_N"/>
</dbReference>
<evidence type="ECO:0000256" key="3">
    <source>
        <dbReference type="ARBA" id="ARBA00022679"/>
    </source>
</evidence>
<dbReference type="Gene3D" id="1.10.8.190">
    <property type="entry name" value="Carbon monoxide dehydrogenase alpha subunit. Chain M, domain 1"/>
    <property type="match status" value="1"/>
</dbReference>
<dbReference type="InterPro" id="IPR004461">
    <property type="entry name" value="CO_DH/Ac-CoA_synth_bsu"/>
</dbReference>
<evidence type="ECO:0000256" key="4">
    <source>
        <dbReference type="ARBA" id="ARBA00022723"/>
    </source>
</evidence>
<dbReference type="STRING" id="1817895.AUJ95_08165"/>
<dbReference type="Gene3D" id="3.40.970.20">
    <property type="entry name" value="Carbon monoxide dehydrogenase alpha subunit. Chain D, domain 4"/>
    <property type="match status" value="1"/>
</dbReference>
<keyword evidence="2" id="KW-0533">Nickel</keyword>
<dbReference type="PANTHER" id="PTHR42281">
    <property type="match status" value="1"/>
</dbReference>
<dbReference type="Gene3D" id="3.30.1650.10">
    <property type="entry name" value="Bifunctional carbon monoxide dehydrogenase/acetyl-coa synthase(codh/acs), Chain M, domain 3"/>
    <property type="match status" value="1"/>
</dbReference>
<organism evidence="9 10">
    <name type="scientific">Candidatus Desantisbacteria bacterium CG2_30_40_21</name>
    <dbReference type="NCBI Taxonomy" id="1817895"/>
    <lineage>
        <taxon>Bacteria</taxon>
        <taxon>Candidatus Desantisiibacteriota</taxon>
    </lineage>
</organism>
<accession>A0A1J5DMM0</accession>
<evidence type="ECO:0000256" key="5">
    <source>
        <dbReference type="ARBA" id="ARBA00023004"/>
    </source>
</evidence>
<dbReference type="InterPro" id="IPR011254">
    <property type="entry name" value="Prismane-like_sf"/>
</dbReference>
<dbReference type="AlphaFoldDB" id="A0A1J5DMM0"/>
<evidence type="ECO:0000313" key="10">
    <source>
        <dbReference type="Proteomes" id="UP000183085"/>
    </source>
</evidence>
<feature type="domain" description="CO dehydrogenase/acetyl-CoA synthase complex beta subunit C-terminal" evidence="8">
    <location>
        <begin position="493"/>
        <end position="736"/>
    </location>
</feature>
<reference evidence="9 10" key="1">
    <citation type="journal article" date="2016" name="Environ. Microbiol.">
        <title>Genomic resolution of a cold subsurface aquifer community provides metabolic insights for novel microbes adapted to high CO concentrations.</title>
        <authorList>
            <person name="Probst A.J."/>
            <person name="Castelle C.J."/>
            <person name="Singh A."/>
            <person name="Brown C.T."/>
            <person name="Anantharaman K."/>
            <person name="Sharon I."/>
            <person name="Hug L.A."/>
            <person name="Burstein D."/>
            <person name="Emerson J.B."/>
            <person name="Thomas B.C."/>
            <person name="Banfield J.F."/>
        </authorList>
    </citation>
    <scope>NUCLEOTIDE SEQUENCE [LARGE SCALE GENOMIC DNA]</scope>
    <source>
        <strain evidence="9">CG2_30_40_21</strain>
    </source>
</reference>
<evidence type="ECO:0000256" key="1">
    <source>
        <dbReference type="ARBA" id="ARBA00012244"/>
    </source>
</evidence>
<dbReference type="NCBIfam" id="NF040764">
    <property type="entry name" value="CODH_ACS_al_bet"/>
    <property type="match status" value="1"/>
</dbReference>
<name>A0A1J5DMM0_9BACT</name>
<dbReference type="GO" id="GO:0006084">
    <property type="term" value="P:acetyl-CoA metabolic process"/>
    <property type="evidence" value="ECO:0007669"/>
    <property type="project" value="InterPro"/>
</dbReference>
<dbReference type="InterPro" id="IPR016099">
    <property type="entry name" value="Prismane-like_a/b-sand"/>
</dbReference>
<dbReference type="Pfam" id="PF18537">
    <property type="entry name" value="CODH_A_N"/>
    <property type="match status" value="1"/>
</dbReference>
<comment type="caution">
    <text evidence="9">The sequence shown here is derived from an EMBL/GenBank/DDBJ whole genome shotgun (WGS) entry which is preliminary data.</text>
</comment>
<keyword evidence="3" id="KW-0808">Transferase</keyword>